<dbReference type="Pfam" id="PF00535">
    <property type="entry name" value="Glycos_transf_2"/>
    <property type="match status" value="1"/>
</dbReference>
<dbReference type="InterPro" id="IPR029044">
    <property type="entry name" value="Nucleotide-diphossugar_trans"/>
</dbReference>
<feature type="domain" description="Glycosyltransferase 2-like" evidence="1">
    <location>
        <begin position="4"/>
        <end position="111"/>
    </location>
</feature>
<dbReference type="SUPFAM" id="SSF53448">
    <property type="entry name" value="Nucleotide-diphospho-sugar transferases"/>
    <property type="match status" value="1"/>
</dbReference>
<evidence type="ECO:0000259" key="1">
    <source>
        <dbReference type="Pfam" id="PF00535"/>
    </source>
</evidence>
<proteinExistence type="predicted"/>
<dbReference type="AlphaFoldDB" id="A0A7L5E7P4"/>
<evidence type="ECO:0000313" key="2">
    <source>
        <dbReference type="EMBL" id="QJE26864.1"/>
    </source>
</evidence>
<sequence>MIAILMSTYNGERYLREQIDSLLSQTNKDWILYIRDDGSTDGTVLIVKEYEREYPYKIVLLEDGLGNLGSGCSFMQLLSSVNSDYYMFCDQDDVWLSDKIEKTYLKLRTMESEDIGKSVVVFTDLYIVDKSLNIISNSLWEKCHRNPQNVFNIYRLIVYGSPSYGCTMMFNSIAKSLLFPYKNWKFHDHWTILIISHIGNAGYVNEPLIYYRQHGNNVSGFQDSGYSVRGMMKYIFFTPIQYVGESIAYINHLQELPFSVSVCTLMRYKLVKWIKVIGNSFYL</sequence>
<organism evidence="2 3">
    <name type="scientific">Parabacteroides distasonis</name>
    <dbReference type="NCBI Taxonomy" id="823"/>
    <lineage>
        <taxon>Bacteria</taxon>
        <taxon>Pseudomonadati</taxon>
        <taxon>Bacteroidota</taxon>
        <taxon>Bacteroidia</taxon>
        <taxon>Bacteroidales</taxon>
        <taxon>Tannerellaceae</taxon>
        <taxon>Parabacteroides</taxon>
    </lineage>
</organism>
<dbReference type="EMBL" id="CP051672">
    <property type="protein sequence ID" value="QJE26864.1"/>
    <property type="molecule type" value="Genomic_DNA"/>
</dbReference>
<protein>
    <submittedName>
        <fullName evidence="2">Glycosyltransferase family 2 protein</fullName>
    </submittedName>
</protein>
<gene>
    <name evidence="2" type="ORF">HHO38_00265</name>
</gene>
<dbReference type="Gene3D" id="3.90.550.10">
    <property type="entry name" value="Spore Coat Polysaccharide Biosynthesis Protein SpsA, Chain A"/>
    <property type="match status" value="1"/>
</dbReference>
<name>A0A7L5E7P4_PARDI</name>
<dbReference type="GO" id="GO:0016758">
    <property type="term" value="F:hexosyltransferase activity"/>
    <property type="evidence" value="ECO:0007669"/>
    <property type="project" value="UniProtKB-ARBA"/>
</dbReference>
<keyword evidence="2" id="KW-0808">Transferase</keyword>
<dbReference type="InterPro" id="IPR001173">
    <property type="entry name" value="Glyco_trans_2-like"/>
</dbReference>
<dbReference type="Proteomes" id="UP000501982">
    <property type="component" value="Chromosome"/>
</dbReference>
<accession>A0A7L5E7P4</accession>
<dbReference type="PANTHER" id="PTHR22916:SF3">
    <property type="entry name" value="UDP-GLCNAC:BETAGAL BETA-1,3-N-ACETYLGLUCOSAMINYLTRANSFERASE-LIKE PROTEIN 1"/>
    <property type="match status" value="1"/>
</dbReference>
<reference evidence="2 3" key="1">
    <citation type="submission" date="2020-04" db="EMBL/GenBank/DDBJ databases">
        <title>Complete Genomes and Methylome analysis of CBBP consortium that reverse antibiotic-induced susceptibility to vancomycin-resistant Enterococcus faecium infection.</title>
        <authorList>
            <person name="Fomenkov A."/>
            <person name="Zhang Z."/>
            <person name="Pamer E."/>
            <person name="Roberts R.J."/>
        </authorList>
    </citation>
    <scope>NUCLEOTIDE SEQUENCE [LARGE SCALE GENOMIC DNA]</scope>
    <source>
        <strain evidence="3">CBBP</strain>
    </source>
</reference>
<evidence type="ECO:0000313" key="3">
    <source>
        <dbReference type="Proteomes" id="UP000501982"/>
    </source>
</evidence>
<dbReference type="PANTHER" id="PTHR22916">
    <property type="entry name" value="GLYCOSYLTRANSFERASE"/>
    <property type="match status" value="1"/>
</dbReference>
<dbReference type="CDD" id="cd04196">
    <property type="entry name" value="GT_2_like_d"/>
    <property type="match status" value="1"/>
</dbReference>